<evidence type="ECO:0000256" key="1">
    <source>
        <dbReference type="SAM" id="MobiDB-lite"/>
    </source>
</evidence>
<keyword evidence="3" id="KW-1185">Reference proteome</keyword>
<dbReference type="AlphaFoldDB" id="A0A9K3I0H2"/>
<dbReference type="EMBL" id="MNCJ02000325">
    <property type="protein sequence ID" value="KAF5788343.1"/>
    <property type="molecule type" value="Genomic_DNA"/>
</dbReference>
<gene>
    <name evidence="2" type="ORF">HanXRQr2_Chr10g0463001</name>
</gene>
<organism evidence="2 3">
    <name type="scientific">Helianthus annuus</name>
    <name type="common">Common sunflower</name>
    <dbReference type="NCBI Taxonomy" id="4232"/>
    <lineage>
        <taxon>Eukaryota</taxon>
        <taxon>Viridiplantae</taxon>
        <taxon>Streptophyta</taxon>
        <taxon>Embryophyta</taxon>
        <taxon>Tracheophyta</taxon>
        <taxon>Spermatophyta</taxon>
        <taxon>Magnoliopsida</taxon>
        <taxon>eudicotyledons</taxon>
        <taxon>Gunneridae</taxon>
        <taxon>Pentapetalae</taxon>
        <taxon>asterids</taxon>
        <taxon>campanulids</taxon>
        <taxon>Asterales</taxon>
        <taxon>Asteraceae</taxon>
        <taxon>Asteroideae</taxon>
        <taxon>Heliantheae alliance</taxon>
        <taxon>Heliantheae</taxon>
        <taxon>Helianthus</taxon>
    </lineage>
</organism>
<feature type="region of interest" description="Disordered" evidence="1">
    <location>
        <begin position="23"/>
        <end position="52"/>
    </location>
</feature>
<accession>A0A9K3I0H2</accession>
<protein>
    <submittedName>
        <fullName evidence="2">Uncharacterized protein</fullName>
    </submittedName>
</protein>
<dbReference type="Proteomes" id="UP000215914">
    <property type="component" value="Unassembled WGS sequence"/>
</dbReference>
<reference evidence="2" key="1">
    <citation type="journal article" date="2017" name="Nature">
        <title>The sunflower genome provides insights into oil metabolism, flowering and Asterid evolution.</title>
        <authorList>
            <person name="Badouin H."/>
            <person name="Gouzy J."/>
            <person name="Grassa C.J."/>
            <person name="Murat F."/>
            <person name="Staton S.E."/>
            <person name="Cottret L."/>
            <person name="Lelandais-Briere C."/>
            <person name="Owens G.L."/>
            <person name="Carrere S."/>
            <person name="Mayjonade B."/>
            <person name="Legrand L."/>
            <person name="Gill N."/>
            <person name="Kane N.C."/>
            <person name="Bowers J.E."/>
            <person name="Hubner S."/>
            <person name="Bellec A."/>
            <person name="Berard A."/>
            <person name="Berges H."/>
            <person name="Blanchet N."/>
            <person name="Boniface M.C."/>
            <person name="Brunel D."/>
            <person name="Catrice O."/>
            <person name="Chaidir N."/>
            <person name="Claudel C."/>
            <person name="Donnadieu C."/>
            <person name="Faraut T."/>
            <person name="Fievet G."/>
            <person name="Helmstetter N."/>
            <person name="King M."/>
            <person name="Knapp S.J."/>
            <person name="Lai Z."/>
            <person name="Le Paslier M.C."/>
            <person name="Lippi Y."/>
            <person name="Lorenzon L."/>
            <person name="Mandel J.R."/>
            <person name="Marage G."/>
            <person name="Marchand G."/>
            <person name="Marquand E."/>
            <person name="Bret-Mestries E."/>
            <person name="Morien E."/>
            <person name="Nambeesan S."/>
            <person name="Nguyen T."/>
            <person name="Pegot-Espagnet P."/>
            <person name="Pouilly N."/>
            <person name="Raftis F."/>
            <person name="Sallet E."/>
            <person name="Schiex T."/>
            <person name="Thomas J."/>
            <person name="Vandecasteele C."/>
            <person name="Vares D."/>
            <person name="Vear F."/>
            <person name="Vautrin S."/>
            <person name="Crespi M."/>
            <person name="Mangin B."/>
            <person name="Burke J.M."/>
            <person name="Salse J."/>
            <person name="Munos S."/>
            <person name="Vincourt P."/>
            <person name="Rieseberg L.H."/>
            <person name="Langlade N.B."/>
        </authorList>
    </citation>
    <scope>NUCLEOTIDE SEQUENCE</scope>
    <source>
        <tissue evidence="2">Leaves</tissue>
    </source>
</reference>
<comment type="caution">
    <text evidence="2">The sequence shown here is derived from an EMBL/GenBank/DDBJ whole genome shotgun (WGS) entry which is preliminary data.</text>
</comment>
<evidence type="ECO:0000313" key="2">
    <source>
        <dbReference type="EMBL" id="KAF5788343.1"/>
    </source>
</evidence>
<proteinExistence type="predicted"/>
<reference evidence="2" key="2">
    <citation type="submission" date="2020-06" db="EMBL/GenBank/DDBJ databases">
        <title>Helianthus annuus Genome sequencing and assembly Release 2.</title>
        <authorList>
            <person name="Gouzy J."/>
            <person name="Langlade N."/>
            <person name="Munos S."/>
        </authorList>
    </citation>
    <scope>NUCLEOTIDE SEQUENCE</scope>
    <source>
        <tissue evidence="2">Leaves</tissue>
    </source>
</reference>
<dbReference type="Gramene" id="mRNA:HanXRQr2_Chr10g0463001">
    <property type="protein sequence ID" value="mRNA:HanXRQr2_Chr10g0463001"/>
    <property type="gene ID" value="HanXRQr2_Chr10g0463001"/>
</dbReference>
<sequence length="52" mass="6108">MGAWLLVPLEIWYLQQQQVQQRQNLDSEQDPHEGASLSLDQLSRMIKKKEIS</sequence>
<evidence type="ECO:0000313" key="3">
    <source>
        <dbReference type="Proteomes" id="UP000215914"/>
    </source>
</evidence>
<name>A0A9K3I0H2_HELAN</name>